<comment type="caution">
    <text evidence="10">The sequence shown here is derived from an EMBL/GenBank/DDBJ whole genome shotgun (WGS) entry which is preliminary data.</text>
</comment>
<dbReference type="PANTHER" id="PTHR13989">
    <property type="entry name" value="REPLICATION PROTEIN A-RELATED"/>
    <property type="match status" value="1"/>
</dbReference>
<dbReference type="PANTHER" id="PTHR13989:SF33">
    <property type="entry name" value="CST COMPLEX SUBUNIT STN1"/>
    <property type="match status" value="1"/>
</dbReference>
<dbReference type="InterPro" id="IPR040260">
    <property type="entry name" value="RFA2-like"/>
</dbReference>
<dbReference type="Gene3D" id="2.40.50.140">
    <property type="entry name" value="Nucleic acid-binding proteins"/>
    <property type="match status" value="1"/>
</dbReference>
<protein>
    <recommendedName>
        <fullName evidence="3">CST complex subunit STN1</fullName>
    </recommendedName>
    <alternativeName>
        <fullName evidence="8">Suppressor of cdc thirteen homolog</fullName>
    </alternativeName>
</protein>
<proteinExistence type="predicted"/>
<organism evidence="10 11">
    <name type="scientific">Tanacetum coccineum</name>
    <dbReference type="NCBI Taxonomy" id="301880"/>
    <lineage>
        <taxon>Eukaryota</taxon>
        <taxon>Viridiplantae</taxon>
        <taxon>Streptophyta</taxon>
        <taxon>Embryophyta</taxon>
        <taxon>Tracheophyta</taxon>
        <taxon>Spermatophyta</taxon>
        <taxon>Magnoliopsida</taxon>
        <taxon>eudicotyledons</taxon>
        <taxon>Gunneridae</taxon>
        <taxon>Pentapetalae</taxon>
        <taxon>asterids</taxon>
        <taxon>campanulids</taxon>
        <taxon>Asterales</taxon>
        <taxon>Asteraceae</taxon>
        <taxon>Asteroideae</taxon>
        <taxon>Anthemideae</taxon>
        <taxon>Anthemidinae</taxon>
        <taxon>Tanacetum</taxon>
    </lineage>
</organism>
<sequence length="168" mass="18686">MNSLSDTHVKLLAFDLLSLKPSSLNPTTILKPTTKTPITRIETVGIVTLCDLKPDKFLKFCIDDGTGCIPCVLWLNHLTSPYFSRHCPPSVRSLAENARKFASLVQVGCLVRVRGKVGVFRGCVQVNVGDVFVERDVNAEILHWLQCVRLGRVCYDGARVDDDKMIID</sequence>
<evidence type="ECO:0000256" key="2">
    <source>
        <dbReference type="ARBA" id="ARBA00004574"/>
    </source>
</evidence>
<feature type="domain" description="OB" evidence="9">
    <location>
        <begin position="46"/>
        <end position="132"/>
    </location>
</feature>
<keyword evidence="7" id="KW-0539">Nucleus</keyword>
<dbReference type="Proteomes" id="UP001151760">
    <property type="component" value="Unassembled WGS sequence"/>
</dbReference>
<keyword evidence="4" id="KW-0158">Chromosome</keyword>
<evidence type="ECO:0000256" key="5">
    <source>
        <dbReference type="ARBA" id="ARBA00022895"/>
    </source>
</evidence>
<evidence type="ECO:0000259" key="9">
    <source>
        <dbReference type="Pfam" id="PF01336"/>
    </source>
</evidence>
<dbReference type="SUPFAM" id="SSF50249">
    <property type="entry name" value="Nucleic acid-binding proteins"/>
    <property type="match status" value="1"/>
</dbReference>
<evidence type="ECO:0000256" key="8">
    <source>
        <dbReference type="ARBA" id="ARBA00030039"/>
    </source>
</evidence>
<keyword evidence="5" id="KW-0779">Telomere</keyword>
<keyword evidence="6" id="KW-0238">DNA-binding</keyword>
<evidence type="ECO:0000256" key="3">
    <source>
        <dbReference type="ARBA" id="ARBA00017411"/>
    </source>
</evidence>
<accession>A0ABQ5EGQ3</accession>
<comment type="subcellular location">
    <subcellularLocation>
        <location evidence="2">Chromosome</location>
        <location evidence="2">Telomere</location>
    </subcellularLocation>
    <subcellularLocation>
        <location evidence="1">Nucleus</location>
    </subcellularLocation>
</comment>
<evidence type="ECO:0000313" key="10">
    <source>
        <dbReference type="EMBL" id="GJT49942.1"/>
    </source>
</evidence>
<evidence type="ECO:0000256" key="1">
    <source>
        <dbReference type="ARBA" id="ARBA00004123"/>
    </source>
</evidence>
<dbReference type="InterPro" id="IPR012340">
    <property type="entry name" value="NA-bd_OB-fold"/>
</dbReference>
<reference evidence="10" key="1">
    <citation type="journal article" date="2022" name="Int. J. Mol. Sci.">
        <title>Draft Genome of Tanacetum Coccineum: Genomic Comparison of Closely Related Tanacetum-Family Plants.</title>
        <authorList>
            <person name="Yamashiro T."/>
            <person name="Shiraishi A."/>
            <person name="Nakayama K."/>
            <person name="Satake H."/>
        </authorList>
    </citation>
    <scope>NUCLEOTIDE SEQUENCE</scope>
</reference>
<name>A0ABQ5EGQ3_9ASTR</name>
<evidence type="ECO:0000256" key="4">
    <source>
        <dbReference type="ARBA" id="ARBA00022454"/>
    </source>
</evidence>
<gene>
    <name evidence="10" type="ORF">Tco_0976099</name>
</gene>
<dbReference type="Pfam" id="PF01336">
    <property type="entry name" value="tRNA_anti-codon"/>
    <property type="match status" value="1"/>
</dbReference>
<evidence type="ECO:0000256" key="7">
    <source>
        <dbReference type="ARBA" id="ARBA00023242"/>
    </source>
</evidence>
<reference evidence="10" key="2">
    <citation type="submission" date="2022-01" db="EMBL/GenBank/DDBJ databases">
        <authorList>
            <person name="Yamashiro T."/>
            <person name="Shiraishi A."/>
            <person name="Satake H."/>
            <person name="Nakayama K."/>
        </authorList>
    </citation>
    <scope>NUCLEOTIDE SEQUENCE</scope>
</reference>
<dbReference type="EMBL" id="BQNB010016280">
    <property type="protein sequence ID" value="GJT49942.1"/>
    <property type="molecule type" value="Genomic_DNA"/>
</dbReference>
<keyword evidence="11" id="KW-1185">Reference proteome</keyword>
<evidence type="ECO:0000256" key="6">
    <source>
        <dbReference type="ARBA" id="ARBA00023125"/>
    </source>
</evidence>
<dbReference type="InterPro" id="IPR004365">
    <property type="entry name" value="NA-bd_OB_tRNA"/>
</dbReference>
<evidence type="ECO:0000313" key="11">
    <source>
        <dbReference type="Proteomes" id="UP001151760"/>
    </source>
</evidence>